<dbReference type="GO" id="GO:0004040">
    <property type="term" value="F:amidase activity"/>
    <property type="evidence" value="ECO:0007669"/>
    <property type="project" value="InterPro"/>
</dbReference>
<keyword evidence="1" id="KW-0472">Membrane</keyword>
<protein>
    <submittedName>
        <fullName evidence="3">Beta-N-acetylglucosaminidase</fullName>
    </submittedName>
</protein>
<dbReference type="InterPro" id="IPR002901">
    <property type="entry name" value="MGlyc_endo_b_GlcNAc-like_dom"/>
</dbReference>
<feature type="transmembrane region" description="Helical" evidence="1">
    <location>
        <begin position="12"/>
        <end position="30"/>
    </location>
</feature>
<evidence type="ECO:0000256" key="1">
    <source>
        <dbReference type="SAM" id="Phobius"/>
    </source>
</evidence>
<evidence type="ECO:0000313" key="3">
    <source>
        <dbReference type="EMBL" id="SHL87732.1"/>
    </source>
</evidence>
<gene>
    <name evidence="3" type="ORF">SAMN02745189_01129</name>
</gene>
<dbReference type="OrthoDB" id="9816557at2"/>
<dbReference type="SMART" id="SM00047">
    <property type="entry name" value="LYZ2"/>
    <property type="match status" value="1"/>
</dbReference>
<keyword evidence="1" id="KW-1133">Transmembrane helix</keyword>
<dbReference type="STRING" id="1123231.SAMN02745189_01129"/>
<evidence type="ECO:0000313" key="4">
    <source>
        <dbReference type="Proteomes" id="UP000184206"/>
    </source>
</evidence>
<dbReference type="EMBL" id="FRCF01000003">
    <property type="protein sequence ID" value="SHL87732.1"/>
    <property type="molecule type" value="Genomic_DNA"/>
</dbReference>
<dbReference type="Pfam" id="PF01832">
    <property type="entry name" value="Glucosaminidase"/>
    <property type="match status" value="1"/>
</dbReference>
<sequence length="262" mass="29775">MFNENKDELPLLLLSLIMGVFVITFIYSELTGGDRNRSPYSFEEAVALQVEKDTQDVTIQDGRLTHADEEQIRHYMQTDEGHYPLQHLDLKEKVDVDAETLDVILEGRGMLEGYGATYLEAQNTHDINVLYLISHTQIETGNGDSDLARGIETDGTTYYNFFGIGAFDRRALEAGSSYAAEKDWSSPERAIIGGAEFISRNYVNNGQDTLYKMRWNPEEPGTHQYATDIRWAVIIADIMASHYNNHGIEPGELKFTEYREDE</sequence>
<dbReference type="Gene3D" id="1.10.530.10">
    <property type="match status" value="1"/>
</dbReference>
<keyword evidence="1" id="KW-0812">Transmembrane</keyword>
<evidence type="ECO:0000259" key="2">
    <source>
        <dbReference type="SMART" id="SM00047"/>
    </source>
</evidence>
<organism evidence="3 4">
    <name type="scientific">Lacicoccus alkaliphilus DSM 16010</name>
    <dbReference type="NCBI Taxonomy" id="1123231"/>
    <lineage>
        <taxon>Bacteria</taxon>
        <taxon>Bacillati</taxon>
        <taxon>Bacillota</taxon>
        <taxon>Bacilli</taxon>
        <taxon>Bacillales</taxon>
        <taxon>Salinicoccaceae</taxon>
        <taxon>Lacicoccus</taxon>
    </lineage>
</organism>
<dbReference type="RefSeq" id="WP_072709245.1">
    <property type="nucleotide sequence ID" value="NZ_FRCF01000003.1"/>
</dbReference>
<proteinExistence type="predicted"/>
<dbReference type="AlphaFoldDB" id="A0A1M7E7I9"/>
<feature type="domain" description="Mannosyl-glycoprotein endo-beta-N-acetylglucosamidase-like" evidence="2">
    <location>
        <begin position="103"/>
        <end position="244"/>
    </location>
</feature>
<dbReference type="Proteomes" id="UP000184206">
    <property type="component" value="Unassembled WGS sequence"/>
</dbReference>
<name>A0A1M7E7I9_9BACL</name>
<keyword evidence="4" id="KW-1185">Reference proteome</keyword>
<reference evidence="3 4" key="1">
    <citation type="submission" date="2016-11" db="EMBL/GenBank/DDBJ databases">
        <authorList>
            <person name="Jaros S."/>
            <person name="Januszkiewicz K."/>
            <person name="Wedrychowicz H."/>
        </authorList>
    </citation>
    <scope>NUCLEOTIDE SEQUENCE [LARGE SCALE GENOMIC DNA]</scope>
    <source>
        <strain evidence="3 4">DSM 16010</strain>
    </source>
</reference>
<accession>A0A1M7E7I9</accession>